<evidence type="ECO:0000313" key="1">
    <source>
        <dbReference type="EMBL" id="KAL2635700.1"/>
    </source>
</evidence>
<dbReference type="EMBL" id="JBHFFA010000003">
    <property type="protein sequence ID" value="KAL2635700.1"/>
    <property type="molecule type" value="Genomic_DNA"/>
</dbReference>
<accession>A0ABD1YYD4</accession>
<comment type="caution">
    <text evidence="1">The sequence shown here is derived from an EMBL/GenBank/DDBJ whole genome shotgun (WGS) entry which is preliminary data.</text>
</comment>
<evidence type="ECO:0000313" key="2">
    <source>
        <dbReference type="Proteomes" id="UP001605036"/>
    </source>
</evidence>
<dbReference type="Proteomes" id="UP001605036">
    <property type="component" value="Unassembled WGS sequence"/>
</dbReference>
<sequence>MMLPMKESVIAVLIRKDKGSAYFRIGRKPYSLCTLLNLKGQAKQPFLFDQSTDQVHEHRNRSKMCLNRSKL</sequence>
<organism evidence="1 2">
    <name type="scientific">Riccia fluitans</name>
    <dbReference type="NCBI Taxonomy" id="41844"/>
    <lineage>
        <taxon>Eukaryota</taxon>
        <taxon>Viridiplantae</taxon>
        <taxon>Streptophyta</taxon>
        <taxon>Embryophyta</taxon>
        <taxon>Marchantiophyta</taxon>
        <taxon>Marchantiopsida</taxon>
        <taxon>Marchantiidae</taxon>
        <taxon>Marchantiales</taxon>
        <taxon>Ricciaceae</taxon>
        <taxon>Riccia</taxon>
    </lineage>
</organism>
<keyword evidence="2" id="KW-1185">Reference proteome</keyword>
<proteinExistence type="predicted"/>
<name>A0ABD1YYD4_9MARC</name>
<gene>
    <name evidence="1" type="ORF">R1flu_007179</name>
</gene>
<reference evidence="1 2" key="1">
    <citation type="submission" date="2024-09" db="EMBL/GenBank/DDBJ databases">
        <title>Chromosome-scale assembly of Riccia fluitans.</title>
        <authorList>
            <person name="Paukszto L."/>
            <person name="Sawicki J."/>
            <person name="Karawczyk K."/>
            <person name="Piernik-Szablinska J."/>
            <person name="Szczecinska M."/>
            <person name="Mazdziarz M."/>
        </authorList>
    </citation>
    <scope>NUCLEOTIDE SEQUENCE [LARGE SCALE GENOMIC DNA]</scope>
    <source>
        <strain evidence="1">Rf_01</strain>
        <tissue evidence="1">Aerial parts of the thallus</tissue>
    </source>
</reference>
<protein>
    <submittedName>
        <fullName evidence="1">Uncharacterized protein</fullName>
    </submittedName>
</protein>
<dbReference type="AlphaFoldDB" id="A0ABD1YYD4"/>